<evidence type="ECO:0000256" key="1">
    <source>
        <dbReference type="ARBA" id="ARBA00023235"/>
    </source>
</evidence>
<dbReference type="EMBL" id="JAGIOD010000001">
    <property type="protein sequence ID" value="MBP2381423.1"/>
    <property type="molecule type" value="Genomic_DNA"/>
</dbReference>
<organism evidence="2 3">
    <name type="scientific">Brachybacterium sacelli</name>
    <dbReference type="NCBI Taxonomy" id="173364"/>
    <lineage>
        <taxon>Bacteria</taxon>
        <taxon>Bacillati</taxon>
        <taxon>Actinomycetota</taxon>
        <taxon>Actinomycetes</taxon>
        <taxon>Micrococcales</taxon>
        <taxon>Dermabacteraceae</taxon>
        <taxon>Brachybacterium</taxon>
    </lineage>
</organism>
<comment type="caution">
    <text evidence="2">The sequence shown here is derived from an EMBL/GenBank/DDBJ whole genome shotgun (WGS) entry which is preliminary data.</text>
</comment>
<accession>A0ABS4WZ53</accession>
<dbReference type="InterPro" id="IPR000652">
    <property type="entry name" value="Triosephosphate_isomerase"/>
</dbReference>
<dbReference type="RefSeq" id="WP_209900559.1">
    <property type="nucleotide sequence ID" value="NZ_JAGIOD010000001.1"/>
</dbReference>
<dbReference type="GO" id="GO:0004807">
    <property type="term" value="F:triose-phosphate isomerase activity"/>
    <property type="evidence" value="ECO:0007669"/>
    <property type="project" value="UniProtKB-EC"/>
</dbReference>
<evidence type="ECO:0000313" key="3">
    <source>
        <dbReference type="Proteomes" id="UP001519290"/>
    </source>
</evidence>
<proteinExistence type="predicted"/>
<dbReference type="Gene3D" id="3.20.20.70">
    <property type="entry name" value="Aldolase class I"/>
    <property type="match status" value="1"/>
</dbReference>
<name>A0ABS4WZ53_9MICO</name>
<gene>
    <name evidence="2" type="ORF">JOF43_001380</name>
</gene>
<evidence type="ECO:0000313" key="2">
    <source>
        <dbReference type="EMBL" id="MBP2381423.1"/>
    </source>
</evidence>
<reference evidence="2 3" key="1">
    <citation type="submission" date="2021-03" db="EMBL/GenBank/DDBJ databases">
        <title>Sequencing the genomes of 1000 actinobacteria strains.</title>
        <authorList>
            <person name="Klenk H.-P."/>
        </authorList>
    </citation>
    <scope>NUCLEOTIDE SEQUENCE [LARGE SCALE GENOMIC DNA]</scope>
    <source>
        <strain evidence="2 3">DSM 14566</strain>
    </source>
</reference>
<dbReference type="PROSITE" id="PS51440">
    <property type="entry name" value="TIM_2"/>
    <property type="match status" value="1"/>
</dbReference>
<dbReference type="Proteomes" id="UP001519290">
    <property type="component" value="Unassembled WGS sequence"/>
</dbReference>
<dbReference type="InterPro" id="IPR013785">
    <property type="entry name" value="Aldolase_TIM"/>
</dbReference>
<dbReference type="InterPro" id="IPR035990">
    <property type="entry name" value="TIM_sf"/>
</dbReference>
<dbReference type="Pfam" id="PF00121">
    <property type="entry name" value="TIM"/>
    <property type="match status" value="1"/>
</dbReference>
<protein>
    <submittedName>
        <fullName evidence="2">Triosephosphate isomerase</fullName>
        <ecNumber evidence="2">5.3.1.1</ecNumber>
    </submittedName>
</protein>
<sequence length="239" mass="24316">MIRPLTAPFFEIGPKNLLRRRALEELALAAGAAASRHGITVVLTVPSVMVAPVADLHSGVLVFAQSMDVDEMGPSVGRVTVEALVDAGADGVMLNHDAAPLDEGTLAAAVRRARSIGLRTIVVAGTHAEALHAAALGPTAVLLEPSELIGTVGAGERTWIPSVNQALHQVDPQILAMHAGGVGSPEAARSIMASGADGTGSTSGVLAATDPLRAAAAFIAAAKEGWESTPFEDSTRSES</sequence>
<dbReference type="SUPFAM" id="SSF51351">
    <property type="entry name" value="Triosephosphate isomerase (TIM)"/>
    <property type="match status" value="1"/>
</dbReference>
<dbReference type="EC" id="5.3.1.1" evidence="2"/>
<keyword evidence="3" id="KW-1185">Reference proteome</keyword>
<keyword evidence="1 2" id="KW-0413">Isomerase</keyword>